<dbReference type="GO" id="GO:0000155">
    <property type="term" value="F:phosphorelay sensor kinase activity"/>
    <property type="evidence" value="ECO:0007669"/>
    <property type="project" value="InterPro"/>
</dbReference>
<protein>
    <submittedName>
        <fullName evidence="4">Sensor histidine kinase</fullName>
    </submittedName>
</protein>
<dbReference type="EMBL" id="CP133594">
    <property type="protein sequence ID" value="WMW21162.1"/>
    <property type="molecule type" value="Genomic_DNA"/>
</dbReference>
<keyword evidence="4" id="KW-0418">Kinase</keyword>
<dbReference type="Gene3D" id="3.30.565.10">
    <property type="entry name" value="Histidine kinase-like ATPase, C-terminal domain"/>
    <property type="match status" value="1"/>
</dbReference>
<keyword evidence="2" id="KW-0812">Transmembrane</keyword>
<gene>
    <name evidence="4" type="ORF">RE476_07005</name>
</gene>
<dbReference type="AlphaFoldDB" id="A0AA51UDG4"/>
<dbReference type="InterPro" id="IPR003594">
    <property type="entry name" value="HATPase_dom"/>
</dbReference>
<keyword evidence="2" id="KW-1133">Transmembrane helix</keyword>
<dbReference type="InterPro" id="IPR004358">
    <property type="entry name" value="Sig_transdc_His_kin-like_C"/>
</dbReference>
<dbReference type="Gene3D" id="1.10.287.130">
    <property type="match status" value="1"/>
</dbReference>
<dbReference type="SMART" id="SM00388">
    <property type="entry name" value="HisKA"/>
    <property type="match status" value="1"/>
</dbReference>
<evidence type="ECO:0000259" key="3">
    <source>
        <dbReference type="PROSITE" id="PS50109"/>
    </source>
</evidence>
<proteinExistence type="predicted"/>
<name>A0AA51UDG4_9EURY</name>
<evidence type="ECO:0000313" key="4">
    <source>
        <dbReference type="EMBL" id="WMW21162.1"/>
    </source>
</evidence>
<dbReference type="Pfam" id="PF02518">
    <property type="entry name" value="HATPase_c"/>
    <property type="match status" value="1"/>
</dbReference>
<dbReference type="Pfam" id="PF12974">
    <property type="entry name" value="Phosphonate-bd"/>
    <property type="match status" value="1"/>
</dbReference>
<dbReference type="PANTHER" id="PTHR43547:SF2">
    <property type="entry name" value="HYBRID SIGNAL TRANSDUCTION HISTIDINE KINASE C"/>
    <property type="match status" value="1"/>
</dbReference>
<dbReference type="Proteomes" id="UP001183006">
    <property type="component" value="Chromosome"/>
</dbReference>
<feature type="domain" description="Histidine kinase" evidence="3">
    <location>
        <begin position="336"/>
        <end position="546"/>
    </location>
</feature>
<dbReference type="PRINTS" id="PR00344">
    <property type="entry name" value="BCTRLSENSOR"/>
</dbReference>
<dbReference type="GeneID" id="84229876"/>
<dbReference type="SUPFAM" id="SSF53850">
    <property type="entry name" value="Periplasmic binding protein-like II"/>
    <property type="match status" value="1"/>
</dbReference>
<dbReference type="InterPro" id="IPR036097">
    <property type="entry name" value="HisK_dim/P_sf"/>
</dbReference>
<keyword evidence="1" id="KW-0597">Phosphoprotein</keyword>
<dbReference type="InterPro" id="IPR003661">
    <property type="entry name" value="HisK_dim/P_dom"/>
</dbReference>
<reference evidence="4" key="1">
    <citation type="submission" date="2023-08" db="EMBL/GenBank/DDBJ databases">
        <title>Methanolobus mangrovi sp. nov. and Methanolobus sediminis sp. nov, two novel methylotrophic methanogens isolated from mangrove sediments in China.</title>
        <authorList>
            <person name="Zhou J."/>
        </authorList>
    </citation>
    <scope>NUCLEOTIDE SEQUENCE</scope>
    <source>
        <strain evidence="4">FTZ2</strain>
    </source>
</reference>
<accession>A0AA51UDG4</accession>
<evidence type="ECO:0000256" key="2">
    <source>
        <dbReference type="SAM" id="Phobius"/>
    </source>
</evidence>
<dbReference type="InterPro" id="IPR005467">
    <property type="entry name" value="His_kinase_dom"/>
</dbReference>
<feature type="transmembrane region" description="Helical" evidence="2">
    <location>
        <begin position="293"/>
        <end position="315"/>
    </location>
</feature>
<evidence type="ECO:0000256" key="1">
    <source>
        <dbReference type="ARBA" id="ARBA00022553"/>
    </source>
</evidence>
<organism evidence="4 5">
    <name type="scientific">Methanolobus mangrovi</name>
    <dbReference type="NCBI Taxonomy" id="3072977"/>
    <lineage>
        <taxon>Archaea</taxon>
        <taxon>Methanobacteriati</taxon>
        <taxon>Methanobacteriota</taxon>
        <taxon>Stenosarchaea group</taxon>
        <taxon>Methanomicrobia</taxon>
        <taxon>Methanosarcinales</taxon>
        <taxon>Methanosarcinaceae</taxon>
        <taxon>Methanolobus</taxon>
    </lineage>
</organism>
<dbReference type="RefSeq" id="WP_309306948.1">
    <property type="nucleotide sequence ID" value="NZ_CP133594.1"/>
</dbReference>
<dbReference type="SMART" id="SM00387">
    <property type="entry name" value="HATPase_c"/>
    <property type="match status" value="1"/>
</dbReference>
<dbReference type="InterPro" id="IPR036890">
    <property type="entry name" value="HATPase_C_sf"/>
</dbReference>
<evidence type="ECO:0000313" key="5">
    <source>
        <dbReference type="Proteomes" id="UP001183006"/>
    </source>
</evidence>
<dbReference type="SUPFAM" id="SSF55874">
    <property type="entry name" value="ATPase domain of HSP90 chaperone/DNA topoisomerase II/histidine kinase"/>
    <property type="match status" value="1"/>
</dbReference>
<dbReference type="CDD" id="cd00075">
    <property type="entry name" value="HATPase"/>
    <property type="match status" value="1"/>
</dbReference>
<sequence length="546" mass="61355">MNCESNVYKIGVLSVNGEKDNTMEQWTPTAEYLSTSIPNTTFEVIPLDYDEFFFVIDNEGIDFFYSNPMVYVEMARIYGAGRIATFQPMWENSSYDGFGGVILTRADRDDINSLQDLKDKSFMAVSEESFGGFLAGAGELHHNGINYNTDFNELTFGKTHDKVVLSIINGDVDAGTVRTGTLEKMALEGKINLKDIKVLNQKEYENFPLLVSTDIYPEWMFGKTALTSDDISNKVSIALLSMPSNSNAAITLDSSGWSVPASYSPVDNLMKELRVSLYVDYGKVSPTQAIIQYWYVLALIFMLFIIFEVHSRWMLEKAKKSKLEDSNELKDLFADIMRHDLLNPAGIVKGFSDVLYMKEMDVEKKETLKIISEQTDHLISMISSAAKLSKLESYEEMKFETNDVGIILWDVVGSFSPEFRKKDIKLDFELKGEYPSRINDIIEDVFSNLISNALKYSPSGSTIRVEIAEIGKSWKIMVADEGDGIPDEAKPYIFERFKRADKKGIKGSGLGLAIVKRIVDIHNGTVGVEDNPQGKGSVFWVMLDKA</sequence>
<keyword evidence="5" id="KW-1185">Reference proteome</keyword>
<dbReference type="SUPFAM" id="SSF47384">
    <property type="entry name" value="Homodimeric domain of signal transducing histidine kinase"/>
    <property type="match status" value="1"/>
</dbReference>
<dbReference type="PROSITE" id="PS50109">
    <property type="entry name" value="HIS_KIN"/>
    <property type="match status" value="1"/>
</dbReference>
<keyword evidence="2" id="KW-0472">Membrane</keyword>
<dbReference type="PANTHER" id="PTHR43547">
    <property type="entry name" value="TWO-COMPONENT HISTIDINE KINASE"/>
    <property type="match status" value="1"/>
</dbReference>
<dbReference type="Gene3D" id="3.40.190.10">
    <property type="entry name" value="Periplasmic binding protein-like II"/>
    <property type="match status" value="2"/>
</dbReference>
<keyword evidence="4" id="KW-0808">Transferase</keyword>
<dbReference type="KEGG" id="mmav:RE476_07005"/>